<evidence type="ECO:0000259" key="2">
    <source>
        <dbReference type="Pfam" id="PF08268"/>
    </source>
</evidence>
<proteinExistence type="predicted"/>
<gene>
    <name evidence="4" type="primary">LOC104753319</name>
</gene>
<name>A0ABM0WNZ2_CAMSA</name>
<feature type="domain" description="F-box associated beta-propeller type 3" evidence="2">
    <location>
        <begin position="83"/>
        <end position="395"/>
    </location>
</feature>
<evidence type="ECO:0000256" key="1">
    <source>
        <dbReference type="SAM" id="MobiDB-lite"/>
    </source>
</evidence>
<feature type="region of interest" description="Disordered" evidence="1">
    <location>
        <begin position="1"/>
        <end position="33"/>
    </location>
</feature>
<feature type="compositionally biased region" description="Basic and acidic residues" evidence="1">
    <location>
        <begin position="20"/>
        <end position="29"/>
    </location>
</feature>
<dbReference type="Pfam" id="PF08268">
    <property type="entry name" value="FBA_3"/>
    <property type="match status" value="1"/>
</dbReference>
<sequence length="404" mass="46600">MKKRRKTVSEDRLTITQRNARPENERENSSPHIPVDQTIDIVSRLQAKSVAACRCVSKLWGSTLRLPHFNELFLTRSLARPQLLFAFQKHGRFCFFSSPQPQNPDENSSPIVANYHMRLSFDGVFCEMSESIHGLVCLIYTKEISRGRTETVPVVCNPSTGQSLPLPKLTTKRVKVISYLGYDPVDKQFKVLSMTRRHENAWECGEHQILTLGTGEFSWRMVECRISHDLPRKRICIDGVLYYPATDRSSRDCMIVCFDVRSESFKSIIVVEDVYRAALDGYLIDYNGKLGLYECDFDWFFDGSLELLVLEDAEKQVWSKHTYLFPPNLWKDIVGTAEVHFVGVTRTNEVVFWIERMMPSCLLYCNIERKTIVRVALHGLEAGKNRKVYTCLDHVENVNLELLL</sequence>
<keyword evidence="3" id="KW-1185">Reference proteome</keyword>
<dbReference type="PANTHER" id="PTHR31111:SF125">
    <property type="entry name" value="F-BOX PROTEIN CPR30-LIKE"/>
    <property type="match status" value="1"/>
</dbReference>
<dbReference type="PANTHER" id="PTHR31111">
    <property type="entry name" value="BNAA05G37150D PROTEIN-RELATED"/>
    <property type="match status" value="1"/>
</dbReference>
<dbReference type="NCBIfam" id="TIGR01640">
    <property type="entry name" value="F_box_assoc_1"/>
    <property type="match status" value="1"/>
</dbReference>
<evidence type="ECO:0000313" key="3">
    <source>
        <dbReference type="Proteomes" id="UP000694864"/>
    </source>
</evidence>
<dbReference type="SUPFAM" id="SSF81383">
    <property type="entry name" value="F-box domain"/>
    <property type="match status" value="1"/>
</dbReference>
<dbReference type="GeneID" id="104753319"/>
<dbReference type="RefSeq" id="XP_010473891.1">
    <property type="nucleotide sequence ID" value="XM_010475589.2"/>
</dbReference>
<reference evidence="3" key="1">
    <citation type="journal article" date="2014" name="Nat. Commun.">
        <title>The emerging biofuel crop Camelina sativa retains a highly undifferentiated hexaploid genome structure.</title>
        <authorList>
            <person name="Kagale S."/>
            <person name="Koh C."/>
            <person name="Nixon J."/>
            <person name="Bollina V."/>
            <person name="Clarke W.E."/>
            <person name="Tuteja R."/>
            <person name="Spillane C."/>
            <person name="Robinson S.J."/>
            <person name="Links M.G."/>
            <person name="Clarke C."/>
            <person name="Higgins E.E."/>
            <person name="Huebert T."/>
            <person name="Sharpe A.G."/>
            <person name="Parkin I.A."/>
        </authorList>
    </citation>
    <scope>NUCLEOTIDE SEQUENCE [LARGE SCALE GENOMIC DNA]</scope>
    <source>
        <strain evidence="3">cv. DH55</strain>
    </source>
</reference>
<dbReference type="InterPro" id="IPR017451">
    <property type="entry name" value="F-box-assoc_interact_dom"/>
</dbReference>
<protein>
    <submittedName>
        <fullName evidence="4">F-box protein At2g19630</fullName>
    </submittedName>
</protein>
<dbReference type="InterPro" id="IPR013187">
    <property type="entry name" value="F-box-assoc_dom_typ3"/>
</dbReference>
<dbReference type="InterPro" id="IPR036047">
    <property type="entry name" value="F-box-like_dom_sf"/>
</dbReference>
<organism evidence="3 4">
    <name type="scientific">Camelina sativa</name>
    <name type="common">False flax</name>
    <name type="synonym">Myagrum sativum</name>
    <dbReference type="NCBI Taxonomy" id="90675"/>
    <lineage>
        <taxon>Eukaryota</taxon>
        <taxon>Viridiplantae</taxon>
        <taxon>Streptophyta</taxon>
        <taxon>Embryophyta</taxon>
        <taxon>Tracheophyta</taxon>
        <taxon>Spermatophyta</taxon>
        <taxon>Magnoliopsida</taxon>
        <taxon>eudicotyledons</taxon>
        <taxon>Gunneridae</taxon>
        <taxon>Pentapetalae</taxon>
        <taxon>rosids</taxon>
        <taxon>malvids</taxon>
        <taxon>Brassicales</taxon>
        <taxon>Brassicaceae</taxon>
        <taxon>Camelineae</taxon>
        <taxon>Camelina</taxon>
    </lineage>
</organism>
<evidence type="ECO:0000313" key="4">
    <source>
        <dbReference type="RefSeq" id="XP_010473891.1"/>
    </source>
</evidence>
<dbReference type="Proteomes" id="UP000694864">
    <property type="component" value="Chromosome 16"/>
</dbReference>
<reference evidence="4" key="2">
    <citation type="submission" date="2025-08" db="UniProtKB">
        <authorList>
            <consortium name="RefSeq"/>
        </authorList>
    </citation>
    <scope>IDENTIFICATION</scope>
    <source>
        <tissue evidence="4">Leaf</tissue>
    </source>
</reference>
<accession>A0ABM0WNZ2</accession>